<dbReference type="AlphaFoldDB" id="A0A1N6WVR4"/>
<sequence length="142" mass="15763">MKKTILYILLGSFLITFLFSNFISADSTTSWSFQTFNDPDARQVAQNIASTQHEMSLSEDPIAQFISGLNGRIMSLIQQDIVNKMVEDGLAEGNYDVGNLEVTVNEDEITGVVTIILTNKTTGEVTEIEYSTDDWPSAEDLQ</sequence>
<keyword evidence="5" id="KW-1185">Reference proteome</keyword>
<evidence type="ECO:0000313" key="5">
    <source>
        <dbReference type="Proteomes" id="UP000185669"/>
    </source>
</evidence>
<dbReference type="OrthoDB" id="2129529at2"/>
<reference evidence="5" key="1">
    <citation type="submission" date="2017-01" db="EMBL/GenBank/DDBJ databases">
        <authorList>
            <person name="Varghese N."/>
            <person name="Submissions S."/>
        </authorList>
    </citation>
    <scope>NUCLEOTIDE SEQUENCE [LARGE SCALE GENOMIC DNA]</scope>
    <source>
        <strain evidence="5">ATCC 700103</strain>
    </source>
</reference>
<evidence type="ECO:0000256" key="3">
    <source>
        <dbReference type="ARBA" id="ARBA00022729"/>
    </source>
</evidence>
<evidence type="ECO:0000256" key="1">
    <source>
        <dbReference type="ARBA" id="ARBA00003989"/>
    </source>
</evidence>
<dbReference type="Pfam" id="PF10614">
    <property type="entry name" value="CsgF"/>
    <property type="match status" value="1"/>
</dbReference>
<dbReference type="Proteomes" id="UP000185669">
    <property type="component" value="Unassembled WGS sequence"/>
</dbReference>
<gene>
    <name evidence="4" type="ORF">SAMN05421834_11080</name>
</gene>
<dbReference type="InterPro" id="IPR018893">
    <property type="entry name" value="T8SS_CsgF"/>
</dbReference>
<proteinExistence type="predicted"/>
<evidence type="ECO:0000313" key="4">
    <source>
        <dbReference type="EMBL" id="SIQ94189.1"/>
    </source>
</evidence>
<name>A0A1N6WVR4_9FIRM</name>
<dbReference type="EMBL" id="FTNC01000010">
    <property type="protein sequence ID" value="SIQ94189.1"/>
    <property type="molecule type" value="Genomic_DNA"/>
</dbReference>
<comment type="function">
    <text evidence="1">May be involved in the biogenesis of curli organelles.</text>
</comment>
<dbReference type="STRING" id="56779.SAMN05421834_11080"/>
<evidence type="ECO:0000256" key="2">
    <source>
        <dbReference type="ARBA" id="ARBA00014031"/>
    </source>
</evidence>
<keyword evidence="3" id="KW-0732">Signal</keyword>
<accession>A0A1N6WVR4</accession>
<protein>
    <recommendedName>
        <fullName evidence="2">Curli production assembly/transport component CsgF</fullName>
    </recommendedName>
</protein>
<organism evidence="4 5">
    <name type="scientific">Halanaerobium kushneri</name>
    <dbReference type="NCBI Taxonomy" id="56779"/>
    <lineage>
        <taxon>Bacteria</taxon>
        <taxon>Bacillati</taxon>
        <taxon>Bacillota</taxon>
        <taxon>Clostridia</taxon>
        <taxon>Halanaerobiales</taxon>
        <taxon>Halanaerobiaceae</taxon>
        <taxon>Halanaerobium</taxon>
    </lineage>
</organism>
<dbReference type="RefSeq" id="WP_076544940.1">
    <property type="nucleotide sequence ID" value="NZ_FTNC01000010.1"/>
</dbReference>